<dbReference type="GO" id="GO:0006979">
    <property type="term" value="P:response to oxidative stress"/>
    <property type="evidence" value="ECO:0007669"/>
    <property type="project" value="InterPro"/>
</dbReference>
<reference evidence="9" key="1">
    <citation type="submission" date="2015-10" db="EMBL/GenBank/DDBJ databases">
        <authorList>
            <person name="Gilbert D.G."/>
        </authorList>
    </citation>
    <scope>NUCLEOTIDE SEQUENCE</scope>
</reference>
<keyword evidence="6 9" id="KW-0560">Oxidoreductase</keyword>
<evidence type="ECO:0000256" key="5">
    <source>
        <dbReference type="ARBA" id="ARBA00022833"/>
    </source>
</evidence>
<feature type="domain" description="MsrB" evidence="8">
    <location>
        <begin position="8"/>
        <end position="130"/>
    </location>
</feature>
<proteinExistence type="inferred from homology"/>
<evidence type="ECO:0000256" key="1">
    <source>
        <dbReference type="ARBA" id="ARBA00001947"/>
    </source>
</evidence>
<evidence type="ECO:0000256" key="3">
    <source>
        <dbReference type="ARBA" id="ARBA00012499"/>
    </source>
</evidence>
<evidence type="ECO:0000313" key="9">
    <source>
        <dbReference type="EMBL" id="CUS42606.1"/>
    </source>
</evidence>
<dbReference type="GO" id="GO:0046872">
    <property type="term" value="F:metal ion binding"/>
    <property type="evidence" value="ECO:0007669"/>
    <property type="project" value="UniProtKB-KW"/>
</dbReference>
<dbReference type="PANTHER" id="PTHR10173">
    <property type="entry name" value="METHIONINE SULFOXIDE REDUCTASE"/>
    <property type="match status" value="1"/>
</dbReference>
<keyword evidence="5" id="KW-0862">Zinc</keyword>
<dbReference type="PANTHER" id="PTHR10173:SF52">
    <property type="entry name" value="METHIONINE-R-SULFOXIDE REDUCTASE B1"/>
    <property type="match status" value="1"/>
</dbReference>
<comment type="cofactor">
    <cofactor evidence="1">
        <name>Zn(2+)</name>
        <dbReference type="ChEBI" id="CHEBI:29105"/>
    </cofactor>
</comment>
<dbReference type="PROSITE" id="PS51790">
    <property type="entry name" value="MSRB"/>
    <property type="match status" value="1"/>
</dbReference>
<evidence type="ECO:0000256" key="4">
    <source>
        <dbReference type="ARBA" id="ARBA00022723"/>
    </source>
</evidence>
<accession>A0A170PMC9</accession>
<keyword evidence="4" id="KW-0479">Metal-binding</keyword>
<dbReference type="InterPro" id="IPR028427">
    <property type="entry name" value="Met_Sox_Rdtase_MsrB"/>
</dbReference>
<dbReference type="Gene3D" id="2.170.150.20">
    <property type="entry name" value="Peptide methionine sulfoxide reductase"/>
    <property type="match status" value="1"/>
</dbReference>
<comment type="catalytic activity">
    <reaction evidence="7">
        <text>L-methionyl-[protein] + [thioredoxin]-disulfide + H2O = L-methionyl-(R)-S-oxide-[protein] + [thioredoxin]-dithiol</text>
        <dbReference type="Rhea" id="RHEA:24164"/>
        <dbReference type="Rhea" id="RHEA-COMP:10698"/>
        <dbReference type="Rhea" id="RHEA-COMP:10700"/>
        <dbReference type="Rhea" id="RHEA-COMP:12313"/>
        <dbReference type="Rhea" id="RHEA-COMP:12314"/>
        <dbReference type="ChEBI" id="CHEBI:15377"/>
        <dbReference type="ChEBI" id="CHEBI:16044"/>
        <dbReference type="ChEBI" id="CHEBI:29950"/>
        <dbReference type="ChEBI" id="CHEBI:45764"/>
        <dbReference type="ChEBI" id="CHEBI:50058"/>
        <dbReference type="EC" id="1.8.4.12"/>
    </reaction>
</comment>
<dbReference type="Pfam" id="PF01641">
    <property type="entry name" value="SelR"/>
    <property type="match status" value="1"/>
</dbReference>
<organism evidence="9">
    <name type="scientific">hydrothermal vent metagenome</name>
    <dbReference type="NCBI Taxonomy" id="652676"/>
    <lineage>
        <taxon>unclassified sequences</taxon>
        <taxon>metagenomes</taxon>
        <taxon>ecological metagenomes</taxon>
    </lineage>
</organism>
<protein>
    <recommendedName>
        <fullName evidence="3">peptide-methionine (R)-S-oxide reductase</fullName>
        <ecNumber evidence="3">1.8.4.12</ecNumber>
    </recommendedName>
</protein>
<dbReference type="InterPro" id="IPR011057">
    <property type="entry name" value="Mss4-like_sf"/>
</dbReference>
<evidence type="ECO:0000259" key="8">
    <source>
        <dbReference type="PROSITE" id="PS51790"/>
    </source>
</evidence>
<comment type="similarity">
    <text evidence="2">Belongs to the MsrB Met sulfoxide reductase family.</text>
</comment>
<dbReference type="EMBL" id="CZQC01000068">
    <property type="protein sequence ID" value="CUS42606.1"/>
    <property type="molecule type" value="Genomic_DNA"/>
</dbReference>
<dbReference type="GO" id="GO:0030091">
    <property type="term" value="P:protein repair"/>
    <property type="evidence" value="ECO:0007669"/>
    <property type="project" value="InterPro"/>
</dbReference>
<dbReference type="AlphaFoldDB" id="A0A170PMC9"/>
<dbReference type="GO" id="GO:0005737">
    <property type="term" value="C:cytoplasm"/>
    <property type="evidence" value="ECO:0007669"/>
    <property type="project" value="TreeGrafter"/>
</dbReference>
<dbReference type="HAMAP" id="MF_01400">
    <property type="entry name" value="MsrB"/>
    <property type="match status" value="1"/>
</dbReference>
<dbReference type="NCBIfam" id="TIGR00357">
    <property type="entry name" value="peptide-methionine (R)-S-oxide reductase MsrB"/>
    <property type="match status" value="1"/>
</dbReference>
<dbReference type="SUPFAM" id="SSF51316">
    <property type="entry name" value="Mss4-like"/>
    <property type="match status" value="1"/>
</dbReference>
<dbReference type="FunFam" id="2.170.150.20:FF:000001">
    <property type="entry name" value="Peptide methionine sulfoxide reductase MsrB"/>
    <property type="match status" value="1"/>
</dbReference>
<dbReference type="InterPro" id="IPR002579">
    <property type="entry name" value="Met_Sox_Rdtase_MsrB_dom"/>
</dbReference>
<evidence type="ECO:0000256" key="6">
    <source>
        <dbReference type="ARBA" id="ARBA00023002"/>
    </source>
</evidence>
<dbReference type="EC" id="1.8.4.12" evidence="3"/>
<name>A0A170PMC9_9ZZZZ</name>
<sequence>MKKLVKTAEEWRKTLSPESYRVTREAGTERPFTGQYYDSKDEGTYRCVCCGEPLFLSDSKFDSGCGWPSFSAPATTDVIEERADTSHFMVRTEVTCKHCDAHLGHVFTDGPAPTGLRYCINSASLTFDKASTKE</sequence>
<evidence type="ECO:0000256" key="7">
    <source>
        <dbReference type="ARBA" id="ARBA00048488"/>
    </source>
</evidence>
<evidence type="ECO:0000256" key="2">
    <source>
        <dbReference type="ARBA" id="ARBA00007174"/>
    </source>
</evidence>
<dbReference type="GO" id="GO:0033743">
    <property type="term" value="F:peptide-methionine (R)-S-oxide reductase activity"/>
    <property type="evidence" value="ECO:0007669"/>
    <property type="project" value="UniProtKB-EC"/>
</dbReference>
<gene>
    <name evidence="9" type="ORF">MGWOODY_Tha2377</name>
</gene>